<evidence type="ECO:0000256" key="1">
    <source>
        <dbReference type="SAM" id="Phobius"/>
    </source>
</evidence>
<dbReference type="OrthoDB" id="2427486at2759"/>
<dbReference type="AlphaFoldDB" id="A0A9P6FQ29"/>
<accession>A0A9P6FQ29</accession>
<organism evidence="2 3">
    <name type="scientific">Lunasporangiospora selenospora</name>
    <dbReference type="NCBI Taxonomy" id="979761"/>
    <lineage>
        <taxon>Eukaryota</taxon>
        <taxon>Fungi</taxon>
        <taxon>Fungi incertae sedis</taxon>
        <taxon>Mucoromycota</taxon>
        <taxon>Mortierellomycotina</taxon>
        <taxon>Mortierellomycetes</taxon>
        <taxon>Mortierellales</taxon>
        <taxon>Mortierellaceae</taxon>
        <taxon>Lunasporangiospora</taxon>
    </lineage>
</organism>
<feature type="transmembrane region" description="Helical" evidence="1">
    <location>
        <begin position="296"/>
        <end position="317"/>
    </location>
</feature>
<keyword evidence="1" id="KW-0472">Membrane</keyword>
<dbReference type="EMBL" id="JAABOA010002692">
    <property type="protein sequence ID" value="KAF9579532.1"/>
    <property type="molecule type" value="Genomic_DNA"/>
</dbReference>
<gene>
    <name evidence="2" type="ORF">BGW38_004174</name>
</gene>
<keyword evidence="1" id="KW-0812">Transmembrane</keyword>
<protein>
    <recommendedName>
        <fullName evidence="4">Transmembrane protein</fullName>
    </recommendedName>
</protein>
<name>A0A9P6FQ29_9FUNG</name>
<comment type="caution">
    <text evidence="2">The sequence shown here is derived from an EMBL/GenBank/DDBJ whole genome shotgun (WGS) entry which is preliminary data.</text>
</comment>
<reference evidence="2" key="1">
    <citation type="journal article" date="2020" name="Fungal Divers.">
        <title>Resolving the Mortierellaceae phylogeny through synthesis of multi-gene phylogenetics and phylogenomics.</title>
        <authorList>
            <person name="Vandepol N."/>
            <person name="Liber J."/>
            <person name="Desiro A."/>
            <person name="Na H."/>
            <person name="Kennedy M."/>
            <person name="Barry K."/>
            <person name="Grigoriev I.V."/>
            <person name="Miller A.N."/>
            <person name="O'Donnell K."/>
            <person name="Stajich J.E."/>
            <person name="Bonito G."/>
        </authorList>
    </citation>
    <scope>NUCLEOTIDE SEQUENCE</scope>
    <source>
        <strain evidence="2">KOD1015</strain>
    </source>
</reference>
<evidence type="ECO:0008006" key="4">
    <source>
        <dbReference type="Google" id="ProtNLM"/>
    </source>
</evidence>
<keyword evidence="1" id="KW-1133">Transmembrane helix</keyword>
<sequence length="353" mass="40042">MVRPDSPRWYTGFYSDVSAYGTQAMLTWENRTQLHYQDGEYFWSPWLQQTNATVSFQNLKAFSVLPKCTQLTSLDVTTVVTLDDVSITVNNSTRTHLRGVVQWNSTTELLNYYWATVLDGEDTLDRKTYNASDRHTLFHIFGTGHASTPPTVTLTKGYKPNIYIFMCTVGVKSWEIDATINPLKVDRLELTRKTPVALRTEDTIYVESSIMGLDSATARLTNSETIMTPIQKWMSNTKNSDERLVWFDNITEGWLESKTAECIAYMTTPITLVGETQLKIGKALVPTFILQVKPNYIIASISVQFVLFALIIGVYLATADKGVFYGDDVVSLIDRCGKDWELEPLKERDIEDV</sequence>
<evidence type="ECO:0000313" key="2">
    <source>
        <dbReference type="EMBL" id="KAF9579532.1"/>
    </source>
</evidence>
<proteinExistence type="predicted"/>
<dbReference type="Proteomes" id="UP000780801">
    <property type="component" value="Unassembled WGS sequence"/>
</dbReference>
<evidence type="ECO:0000313" key="3">
    <source>
        <dbReference type="Proteomes" id="UP000780801"/>
    </source>
</evidence>
<keyword evidence="3" id="KW-1185">Reference proteome</keyword>